<gene>
    <name evidence="1" type="ORF">N0F65_012360</name>
</gene>
<protein>
    <submittedName>
        <fullName evidence="1">Uncharacterized protein</fullName>
    </submittedName>
</protein>
<dbReference type="EMBL" id="DAKRPA010000233">
    <property type="protein sequence ID" value="DAZ94780.1"/>
    <property type="molecule type" value="Genomic_DNA"/>
</dbReference>
<dbReference type="AlphaFoldDB" id="A0AAV2YLG8"/>
<evidence type="ECO:0000313" key="1">
    <source>
        <dbReference type="EMBL" id="DAZ94780.1"/>
    </source>
</evidence>
<name>A0AAV2YLG8_9STRA</name>
<reference evidence="1" key="1">
    <citation type="submission" date="2022-11" db="EMBL/GenBank/DDBJ databases">
        <authorList>
            <person name="Morgan W.R."/>
            <person name="Tartar A."/>
        </authorList>
    </citation>
    <scope>NUCLEOTIDE SEQUENCE</scope>
    <source>
        <strain evidence="1">ARSEF 373</strain>
    </source>
</reference>
<organism evidence="1 2">
    <name type="scientific">Lagenidium giganteum</name>
    <dbReference type="NCBI Taxonomy" id="4803"/>
    <lineage>
        <taxon>Eukaryota</taxon>
        <taxon>Sar</taxon>
        <taxon>Stramenopiles</taxon>
        <taxon>Oomycota</taxon>
        <taxon>Peronosporomycetes</taxon>
        <taxon>Pythiales</taxon>
        <taxon>Pythiaceae</taxon>
    </lineage>
</organism>
<proteinExistence type="predicted"/>
<sequence length="332" mass="35228">QLMGLVTMATTQSVSQEVVAEDEVHRLAPFQLLDDGAYGSIDSSSLISTEISCIHGTLQVDQDQWQLLNHTTLVCPVSATERPVARRIAVLSTATEAALVLASLVYTPDLNYHGQWDGVNTCGPSADTAETVRVGLSTAIKLQDEGLTCETPLASVEDPTWNVHERRISVMAVNDAPTIAVSVQRLTVAKGACVGIPSLQLGDPDNTHRARVTLSVGVETGKLRLDVLSAVAVSVQPKGFTFDQLGAVWTDSSVLELIGFLDDLEKTPNFLAYCSQTDQSVGDTITVKVSDSGFCGSGPSQPLTATTSISVVMEEPVVSAVVTPLVFSPVYQ</sequence>
<evidence type="ECO:0000313" key="2">
    <source>
        <dbReference type="Proteomes" id="UP001146120"/>
    </source>
</evidence>
<dbReference type="Proteomes" id="UP001146120">
    <property type="component" value="Unassembled WGS sequence"/>
</dbReference>
<accession>A0AAV2YLG8</accession>
<reference evidence="1" key="2">
    <citation type="journal article" date="2023" name="Microbiol Resour">
        <title>Decontamination and Annotation of the Draft Genome Sequence of the Oomycete Lagenidium giganteum ARSEF 373.</title>
        <authorList>
            <person name="Morgan W.R."/>
            <person name="Tartar A."/>
        </authorList>
    </citation>
    <scope>NUCLEOTIDE SEQUENCE</scope>
    <source>
        <strain evidence="1">ARSEF 373</strain>
    </source>
</reference>
<keyword evidence="2" id="KW-1185">Reference proteome</keyword>
<comment type="caution">
    <text evidence="1">The sequence shown here is derived from an EMBL/GenBank/DDBJ whole genome shotgun (WGS) entry which is preliminary data.</text>
</comment>
<feature type="non-terminal residue" evidence="1">
    <location>
        <position position="1"/>
    </location>
</feature>